<feature type="region of interest" description="Disordered" evidence="1">
    <location>
        <begin position="1"/>
        <end position="96"/>
    </location>
</feature>
<dbReference type="EMBL" id="HBUE01183590">
    <property type="protein sequence ID" value="CAG6521738.1"/>
    <property type="molecule type" value="Transcribed_RNA"/>
</dbReference>
<feature type="compositionally biased region" description="Polar residues" evidence="1">
    <location>
        <begin position="20"/>
        <end position="31"/>
    </location>
</feature>
<feature type="compositionally biased region" description="Low complexity" evidence="1">
    <location>
        <begin position="1"/>
        <end position="14"/>
    </location>
</feature>
<evidence type="ECO:0000256" key="1">
    <source>
        <dbReference type="SAM" id="MobiDB-lite"/>
    </source>
</evidence>
<protein>
    <submittedName>
        <fullName evidence="2">(northern house mosquito) hypothetical protein</fullName>
    </submittedName>
</protein>
<proteinExistence type="predicted"/>
<reference evidence="2" key="1">
    <citation type="submission" date="2021-05" db="EMBL/GenBank/DDBJ databases">
        <authorList>
            <person name="Alioto T."/>
            <person name="Alioto T."/>
            <person name="Gomez Garrido J."/>
        </authorList>
    </citation>
    <scope>NUCLEOTIDE SEQUENCE</scope>
</reference>
<feature type="compositionally biased region" description="Polar residues" evidence="1">
    <location>
        <begin position="74"/>
        <end position="93"/>
    </location>
</feature>
<evidence type="ECO:0000313" key="2">
    <source>
        <dbReference type="EMBL" id="CAG6573338.1"/>
    </source>
</evidence>
<accession>A0A8D8NQK2</accession>
<dbReference type="EMBL" id="HBUE01289255">
    <property type="protein sequence ID" value="CAG6573338.1"/>
    <property type="molecule type" value="Transcribed_RNA"/>
</dbReference>
<organism evidence="2">
    <name type="scientific">Culex pipiens</name>
    <name type="common">House mosquito</name>
    <dbReference type="NCBI Taxonomy" id="7175"/>
    <lineage>
        <taxon>Eukaryota</taxon>
        <taxon>Metazoa</taxon>
        <taxon>Ecdysozoa</taxon>
        <taxon>Arthropoda</taxon>
        <taxon>Hexapoda</taxon>
        <taxon>Insecta</taxon>
        <taxon>Pterygota</taxon>
        <taxon>Neoptera</taxon>
        <taxon>Endopterygota</taxon>
        <taxon>Diptera</taxon>
        <taxon>Nematocera</taxon>
        <taxon>Culicoidea</taxon>
        <taxon>Culicidae</taxon>
        <taxon>Culicinae</taxon>
        <taxon>Culicini</taxon>
        <taxon>Culex</taxon>
        <taxon>Culex</taxon>
    </lineage>
</organism>
<sequence length="117" mass="13158">MPRSTPTRWPSSSRGLPVPSSRTCPRPSTKSRWPKPGATRRPTECASTSARSTRTRSPRTTTECRTSQRRSAAKTASPSPIRSGLNKQRTKQANLRLRRTIHNDFLTKVSIRESARE</sequence>
<dbReference type="EMBL" id="HBUE01289254">
    <property type="protein sequence ID" value="CAG6573336.1"/>
    <property type="molecule type" value="Transcribed_RNA"/>
</dbReference>
<name>A0A8D8NQK2_CULPI</name>
<dbReference type="AlphaFoldDB" id="A0A8D8NQK2"/>
<dbReference type="EMBL" id="HBUE01183591">
    <property type="protein sequence ID" value="CAG6521740.1"/>
    <property type="molecule type" value="Transcribed_RNA"/>
</dbReference>